<name>A0A922E5P6_CARIL</name>
<dbReference type="EMBL" id="CM031833">
    <property type="protein sequence ID" value="KAG6697279.1"/>
    <property type="molecule type" value="Genomic_DNA"/>
</dbReference>
<dbReference type="AlphaFoldDB" id="A0A922E5P6"/>
<accession>A0A922E5P6</accession>
<gene>
    <name evidence="1" type="ORF">I3842_09G191200</name>
</gene>
<evidence type="ECO:0000313" key="1">
    <source>
        <dbReference type="EMBL" id="KAG6697279.1"/>
    </source>
</evidence>
<protein>
    <submittedName>
        <fullName evidence="1">Uncharacterized protein</fullName>
    </submittedName>
</protein>
<comment type="caution">
    <text evidence="1">The sequence shown here is derived from an EMBL/GenBank/DDBJ whole genome shotgun (WGS) entry which is preliminary data.</text>
</comment>
<organism evidence="1 2">
    <name type="scientific">Carya illinoinensis</name>
    <name type="common">Pecan</name>
    <dbReference type="NCBI Taxonomy" id="32201"/>
    <lineage>
        <taxon>Eukaryota</taxon>
        <taxon>Viridiplantae</taxon>
        <taxon>Streptophyta</taxon>
        <taxon>Embryophyta</taxon>
        <taxon>Tracheophyta</taxon>
        <taxon>Spermatophyta</taxon>
        <taxon>Magnoliopsida</taxon>
        <taxon>eudicotyledons</taxon>
        <taxon>Gunneridae</taxon>
        <taxon>Pentapetalae</taxon>
        <taxon>rosids</taxon>
        <taxon>fabids</taxon>
        <taxon>Fagales</taxon>
        <taxon>Juglandaceae</taxon>
        <taxon>Carya</taxon>
    </lineage>
</organism>
<reference evidence="1" key="1">
    <citation type="submission" date="2021-01" db="EMBL/GenBank/DDBJ databases">
        <authorList>
            <person name="Lovell J.T."/>
            <person name="Bentley N."/>
            <person name="Bhattarai G."/>
            <person name="Jenkins J.W."/>
            <person name="Sreedasyam A."/>
            <person name="Alarcon Y."/>
            <person name="Bock C."/>
            <person name="Boston L."/>
            <person name="Carlson J."/>
            <person name="Cervantes K."/>
            <person name="Clermont K."/>
            <person name="Krom N."/>
            <person name="Kubenka K."/>
            <person name="Mamidi S."/>
            <person name="Mattison C."/>
            <person name="Monteros M."/>
            <person name="Pisani C."/>
            <person name="Plott C."/>
            <person name="Rajasekar S."/>
            <person name="Rhein H.S."/>
            <person name="Rohla C."/>
            <person name="Song M."/>
            <person name="Hilaire R.S."/>
            <person name="Shu S."/>
            <person name="Wells L."/>
            <person name="Wang X."/>
            <person name="Webber J."/>
            <person name="Heerema R.J."/>
            <person name="Klein P."/>
            <person name="Conner P."/>
            <person name="Grauke L."/>
            <person name="Grimwood J."/>
            <person name="Schmutz J."/>
            <person name="Randall J.J."/>
        </authorList>
    </citation>
    <scope>NUCLEOTIDE SEQUENCE</scope>
    <source>
        <tissue evidence="1">Leaf</tissue>
    </source>
</reference>
<dbReference type="Proteomes" id="UP000811246">
    <property type="component" value="Chromosome 9"/>
</dbReference>
<sequence>MGRGVRVSDFSLQMGRKFQWFQMGKEIVNGDGFSHGRISMAMGCGFRVAIFPFQTQCLMKANQLPASYTQQISISMKRIVSFDMSALVHRGYAICLQEDFS</sequence>
<proteinExistence type="predicted"/>
<evidence type="ECO:0000313" key="2">
    <source>
        <dbReference type="Proteomes" id="UP000811246"/>
    </source>
</evidence>